<evidence type="ECO:0000313" key="2">
    <source>
        <dbReference type="EMBL" id="GAG76375.1"/>
    </source>
</evidence>
<dbReference type="InterPro" id="IPR001763">
    <property type="entry name" value="Rhodanese-like_dom"/>
</dbReference>
<dbReference type="SUPFAM" id="SSF52821">
    <property type="entry name" value="Rhodanese/Cell cycle control phosphatase"/>
    <property type="match status" value="1"/>
</dbReference>
<dbReference type="CDD" id="cd00158">
    <property type="entry name" value="RHOD"/>
    <property type="match status" value="1"/>
</dbReference>
<organism evidence="2">
    <name type="scientific">marine sediment metagenome</name>
    <dbReference type="NCBI Taxonomy" id="412755"/>
    <lineage>
        <taxon>unclassified sequences</taxon>
        <taxon>metagenomes</taxon>
        <taxon>ecological metagenomes</taxon>
    </lineage>
</organism>
<dbReference type="Gene3D" id="3.40.250.10">
    <property type="entry name" value="Rhodanese-like domain"/>
    <property type="match status" value="1"/>
</dbReference>
<dbReference type="InterPro" id="IPR036873">
    <property type="entry name" value="Rhodanese-like_dom_sf"/>
</dbReference>
<accession>X1A2S3</accession>
<protein>
    <recommendedName>
        <fullName evidence="1">Rhodanese domain-containing protein</fullName>
    </recommendedName>
</protein>
<proteinExistence type="predicted"/>
<reference evidence="2" key="1">
    <citation type="journal article" date="2014" name="Front. Microbiol.">
        <title>High frequency of phylogenetically diverse reductive dehalogenase-homologous genes in deep subseafloor sedimentary metagenomes.</title>
        <authorList>
            <person name="Kawai M."/>
            <person name="Futagami T."/>
            <person name="Toyoda A."/>
            <person name="Takaki Y."/>
            <person name="Nishi S."/>
            <person name="Hori S."/>
            <person name="Arai W."/>
            <person name="Tsubouchi T."/>
            <person name="Morono Y."/>
            <person name="Uchiyama I."/>
            <person name="Ito T."/>
            <person name="Fujiyama A."/>
            <person name="Inagaki F."/>
            <person name="Takami H."/>
        </authorList>
    </citation>
    <scope>NUCLEOTIDE SEQUENCE</scope>
    <source>
        <strain evidence="2">Expedition CK06-06</strain>
    </source>
</reference>
<evidence type="ECO:0000259" key="1">
    <source>
        <dbReference type="PROSITE" id="PS50206"/>
    </source>
</evidence>
<dbReference type="PROSITE" id="PS50206">
    <property type="entry name" value="RHODANESE_3"/>
    <property type="match status" value="1"/>
</dbReference>
<dbReference type="EMBL" id="BART01013361">
    <property type="protein sequence ID" value="GAG76375.1"/>
    <property type="molecule type" value="Genomic_DNA"/>
</dbReference>
<gene>
    <name evidence="2" type="ORF">S01H4_27360</name>
</gene>
<dbReference type="AlphaFoldDB" id="X1A2S3"/>
<dbReference type="Pfam" id="PF00581">
    <property type="entry name" value="Rhodanese"/>
    <property type="match status" value="1"/>
</dbReference>
<feature type="non-terminal residue" evidence="2">
    <location>
        <position position="93"/>
    </location>
</feature>
<comment type="caution">
    <text evidence="2">The sequence shown here is derived from an EMBL/GenBank/DDBJ whole genome shotgun (WGS) entry which is preliminary data.</text>
</comment>
<feature type="domain" description="Rhodanese" evidence="1">
    <location>
        <begin position="58"/>
        <end position="91"/>
    </location>
</feature>
<name>X1A2S3_9ZZZZ</name>
<sequence>MKLKTNLKFISRKTIALLIIVAFLLPSFSLIIMVAAEEQTFQNITVDTAYQMIKKEKDYPKLVILDVRTPFEYDKGHLYDAILIPHNELEDQI</sequence>